<dbReference type="InterPro" id="IPR015943">
    <property type="entry name" value="WD40/YVTN_repeat-like_dom_sf"/>
</dbReference>
<evidence type="ECO:0000256" key="3">
    <source>
        <dbReference type="ARBA" id="ARBA00022618"/>
    </source>
</evidence>
<evidence type="ECO:0000313" key="11">
    <source>
        <dbReference type="EMBL" id="ERM96204.1"/>
    </source>
</evidence>
<reference evidence="12" key="1">
    <citation type="journal article" date="2013" name="Science">
        <title>The Amborella genome and the evolution of flowering plants.</title>
        <authorList>
            <consortium name="Amborella Genome Project"/>
        </authorList>
    </citation>
    <scope>NUCLEOTIDE SEQUENCE [LARGE SCALE GENOMIC DNA]</scope>
</reference>
<dbReference type="AlphaFoldDB" id="W1NLS7"/>
<dbReference type="EMBL" id="KI397142">
    <property type="protein sequence ID" value="ERM96204.1"/>
    <property type="molecule type" value="Genomic_DNA"/>
</dbReference>
<dbReference type="OMA" id="RQVRTMN"/>
<dbReference type="SMART" id="SM00320">
    <property type="entry name" value="WD40"/>
    <property type="match status" value="6"/>
</dbReference>
<keyword evidence="5" id="KW-0498">Mitosis</keyword>
<keyword evidence="4" id="KW-0677">Repeat</keyword>
<feature type="repeat" description="WD" evidence="8">
    <location>
        <begin position="185"/>
        <end position="226"/>
    </location>
</feature>
<accession>W1NLS7</accession>
<evidence type="ECO:0000256" key="7">
    <source>
        <dbReference type="ARBA" id="ARBA00023425"/>
    </source>
</evidence>
<evidence type="ECO:0000256" key="8">
    <source>
        <dbReference type="PROSITE-ProRule" id="PRU00221"/>
    </source>
</evidence>
<name>W1NLS7_AMBTC</name>
<dbReference type="eggNOG" id="KOG0305">
    <property type="taxonomic scope" value="Eukaryota"/>
</dbReference>
<dbReference type="Pfam" id="PF24807">
    <property type="entry name" value="WD40_CDC20-Fz"/>
    <property type="match status" value="1"/>
</dbReference>
<evidence type="ECO:0000256" key="9">
    <source>
        <dbReference type="SAM" id="Phobius"/>
    </source>
</evidence>
<dbReference type="SUPFAM" id="SSF50978">
    <property type="entry name" value="WD40 repeat-like"/>
    <property type="match status" value="1"/>
</dbReference>
<evidence type="ECO:0000256" key="5">
    <source>
        <dbReference type="ARBA" id="ARBA00022776"/>
    </source>
</evidence>
<evidence type="ECO:0000313" key="12">
    <source>
        <dbReference type="Proteomes" id="UP000017836"/>
    </source>
</evidence>
<protein>
    <recommendedName>
        <fullName evidence="10">CDC20/Fizzy WD40 domain-containing protein</fullName>
    </recommendedName>
</protein>
<dbReference type="InterPro" id="IPR033010">
    <property type="entry name" value="Cdc20/Fizzy"/>
</dbReference>
<dbReference type="GO" id="GO:0010997">
    <property type="term" value="F:anaphase-promoting complex binding"/>
    <property type="evidence" value="ECO:0000318"/>
    <property type="project" value="GO_Central"/>
</dbReference>
<keyword evidence="12" id="KW-1185">Reference proteome</keyword>
<dbReference type="Proteomes" id="UP000017836">
    <property type="component" value="Unassembled WGS sequence"/>
</dbReference>
<dbReference type="GO" id="GO:1905786">
    <property type="term" value="P:positive regulation of anaphase-promoting complex-dependent catabolic process"/>
    <property type="evidence" value="ECO:0000318"/>
    <property type="project" value="GO_Central"/>
</dbReference>
<dbReference type="GO" id="GO:0031145">
    <property type="term" value="P:anaphase-promoting complex-dependent catabolic process"/>
    <property type="evidence" value="ECO:0000318"/>
    <property type="project" value="GO_Central"/>
</dbReference>
<dbReference type="GO" id="GO:0051301">
    <property type="term" value="P:cell division"/>
    <property type="evidence" value="ECO:0007669"/>
    <property type="project" value="UniProtKB-KW"/>
</dbReference>
<sequence length="456" mass="51687">MAFRAFNHETRRLLLREWGNGGDSREHTMLPSTRIVGDRFIPVRAAMDMDVSSYLLRSKNRNSEMVVSPSKEEYRKRLANIVLKDHNTSENHTRILQFHAKPCKRKQSSALADDEELLQIPKKPRKLLRHIPQTAERTLDAPDIVNDYYLNLLDWSTTNVVAIGLGNTVYLWNASNSAINELTQVHEDDGPITSVAWAQDGNHIAVGLNNSEVQIWDHSTMKKVRSMRGHSARVGSLAWHGSTLCTGGRDSKILYHDVRNRNHITSQLSAHEQEVCGLKWSLCGKQLASGGNDNLLYIWDSRSITSSRHLFRFDQHKAAVKALAWCPYQTNLLASGGGTTDRCIKFWNTQRGMLLNSIDTGSQVCSLQWNHHEQEILSSHGFSENQLILWKYPSMRKITEIMGHTSRVLHMAQSPDGFTVATAAADETLRFWQVFGPAILVLMFVVMAEEMKQKMS</sequence>
<evidence type="ECO:0000256" key="1">
    <source>
        <dbReference type="ARBA" id="ARBA00006445"/>
    </source>
</evidence>
<keyword evidence="9" id="KW-0812">Transmembrane</keyword>
<dbReference type="STRING" id="13333.W1NLS7"/>
<dbReference type="HOGENOM" id="CLU_014831_6_1_1"/>
<feature type="repeat" description="WD" evidence="8">
    <location>
        <begin position="268"/>
        <end position="309"/>
    </location>
</feature>
<keyword evidence="2 8" id="KW-0853">WD repeat</keyword>
<feature type="domain" description="CDC20/Fizzy WD40" evidence="10">
    <location>
        <begin position="139"/>
        <end position="432"/>
    </location>
</feature>
<comment type="similarity">
    <text evidence="1">Belongs to the WD repeat CDC20/Fizzy family.</text>
</comment>
<dbReference type="InterPro" id="IPR001680">
    <property type="entry name" value="WD40_rpt"/>
</dbReference>
<proteinExistence type="inferred from homology"/>
<keyword evidence="6" id="KW-0131">Cell cycle</keyword>
<dbReference type="Gene3D" id="2.130.10.10">
    <property type="entry name" value="YVTN repeat-like/Quinoprotein amine dehydrogenase"/>
    <property type="match status" value="1"/>
</dbReference>
<keyword evidence="3" id="KW-0132">Cell division</keyword>
<organism evidence="11 12">
    <name type="scientific">Amborella trichopoda</name>
    <dbReference type="NCBI Taxonomy" id="13333"/>
    <lineage>
        <taxon>Eukaryota</taxon>
        <taxon>Viridiplantae</taxon>
        <taxon>Streptophyta</taxon>
        <taxon>Embryophyta</taxon>
        <taxon>Tracheophyta</taxon>
        <taxon>Spermatophyta</taxon>
        <taxon>Magnoliopsida</taxon>
        <taxon>Amborellales</taxon>
        <taxon>Amborellaceae</taxon>
        <taxon>Amborella</taxon>
    </lineage>
</organism>
<dbReference type="InterPro" id="IPR019775">
    <property type="entry name" value="WD40_repeat_CS"/>
</dbReference>
<dbReference type="InterPro" id="IPR056150">
    <property type="entry name" value="WD40_CDC20-Fz"/>
</dbReference>
<gene>
    <name evidence="11" type="ORF">AMTR_s00001p00114780</name>
</gene>
<dbReference type="PROSITE" id="PS00678">
    <property type="entry name" value="WD_REPEATS_1"/>
    <property type="match status" value="1"/>
</dbReference>
<evidence type="ECO:0000256" key="4">
    <source>
        <dbReference type="ARBA" id="ARBA00022737"/>
    </source>
</evidence>
<dbReference type="PROSITE" id="PS50082">
    <property type="entry name" value="WD_REPEATS_2"/>
    <property type="match status" value="3"/>
</dbReference>
<evidence type="ECO:0000256" key="2">
    <source>
        <dbReference type="ARBA" id="ARBA00022574"/>
    </source>
</evidence>
<feature type="repeat" description="WD" evidence="8">
    <location>
        <begin position="401"/>
        <end position="434"/>
    </location>
</feature>
<dbReference type="CDD" id="cd00200">
    <property type="entry name" value="WD40"/>
    <property type="match status" value="1"/>
</dbReference>
<keyword evidence="9" id="KW-0472">Membrane</keyword>
<keyword evidence="9" id="KW-1133">Transmembrane helix</keyword>
<feature type="transmembrane region" description="Helical" evidence="9">
    <location>
        <begin position="431"/>
        <end position="448"/>
    </location>
</feature>
<dbReference type="Gramene" id="ERM96204">
    <property type="protein sequence ID" value="ERM96204"/>
    <property type="gene ID" value="AMTR_s00001p00114780"/>
</dbReference>
<dbReference type="PANTHER" id="PTHR19918:SF8">
    <property type="entry name" value="FI02843P"/>
    <property type="match status" value="1"/>
</dbReference>
<dbReference type="InterPro" id="IPR036322">
    <property type="entry name" value="WD40_repeat_dom_sf"/>
</dbReference>
<dbReference type="PANTHER" id="PTHR19918">
    <property type="entry name" value="CELL DIVISION CYCLE 20 CDC20 FIZZY -RELATED"/>
    <property type="match status" value="1"/>
</dbReference>
<dbReference type="PROSITE" id="PS50294">
    <property type="entry name" value="WD_REPEATS_REGION"/>
    <property type="match status" value="3"/>
</dbReference>
<dbReference type="GO" id="GO:1990757">
    <property type="term" value="F:ubiquitin ligase activator activity"/>
    <property type="evidence" value="ECO:0000318"/>
    <property type="project" value="GO_Central"/>
</dbReference>
<evidence type="ECO:0000256" key="6">
    <source>
        <dbReference type="ARBA" id="ARBA00023306"/>
    </source>
</evidence>
<evidence type="ECO:0000259" key="10">
    <source>
        <dbReference type="Pfam" id="PF24807"/>
    </source>
</evidence>
<comment type="function">
    <text evidence="7">Component of the anaphase promoting complex/cyclosome (APC/C), a cell cycle-regulated E3 ubiquitin-protein ligase complex that controls progression through mitosis and the G1 phase of the cell cycle.</text>
</comment>
<dbReference type="GO" id="GO:0005680">
    <property type="term" value="C:anaphase-promoting complex"/>
    <property type="evidence" value="ECO:0000318"/>
    <property type="project" value="GO_Central"/>
</dbReference>